<dbReference type="PROSITE" id="PS51934">
    <property type="entry name" value="LRAT"/>
    <property type="match status" value="1"/>
</dbReference>
<dbReference type="Pfam" id="PF04970">
    <property type="entry name" value="LRAT"/>
    <property type="match status" value="1"/>
</dbReference>
<dbReference type="InterPro" id="IPR007053">
    <property type="entry name" value="LRAT_dom"/>
</dbReference>
<gene>
    <name evidence="3" type="ORF">ACJMK2_011694</name>
</gene>
<dbReference type="Gene3D" id="3.90.1720.10">
    <property type="entry name" value="endopeptidase domain like (from Nostoc punctiforme)"/>
    <property type="match status" value="1"/>
</dbReference>
<organism evidence="3 4">
    <name type="scientific">Sinanodonta woodiana</name>
    <name type="common">Chinese pond mussel</name>
    <name type="synonym">Anodonta woodiana</name>
    <dbReference type="NCBI Taxonomy" id="1069815"/>
    <lineage>
        <taxon>Eukaryota</taxon>
        <taxon>Metazoa</taxon>
        <taxon>Spiralia</taxon>
        <taxon>Lophotrochozoa</taxon>
        <taxon>Mollusca</taxon>
        <taxon>Bivalvia</taxon>
        <taxon>Autobranchia</taxon>
        <taxon>Heteroconchia</taxon>
        <taxon>Palaeoheterodonta</taxon>
        <taxon>Unionida</taxon>
        <taxon>Unionoidea</taxon>
        <taxon>Unionidae</taxon>
        <taxon>Unioninae</taxon>
        <taxon>Sinanodonta</taxon>
    </lineage>
</organism>
<accession>A0ABD3V8X0</accession>
<evidence type="ECO:0000313" key="3">
    <source>
        <dbReference type="EMBL" id="KAL3856990.1"/>
    </source>
</evidence>
<dbReference type="PANTHER" id="PTHR46137:SF1">
    <property type="entry name" value="LRAT DOMAIN-CONTAINING PROTEIN"/>
    <property type="match status" value="1"/>
</dbReference>
<keyword evidence="4" id="KW-1185">Reference proteome</keyword>
<reference evidence="3 4" key="1">
    <citation type="submission" date="2024-11" db="EMBL/GenBank/DDBJ databases">
        <title>Chromosome-level genome assembly of the freshwater bivalve Anodonta woodiana.</title>
        <authorList>
            <person name="Chen X."/>
        </authorList>
    </citation>
    <scope>NUCLEOTIDE SEQUENCE [LARGE SCALE GENOMIC DNA]</scope>
    <source>
        <strain evidence="3">MN2024</strain>
        <tissue evidence="3">Gills</tissue>
    </source>
</reference>
<feature type="region of interest" description="Disordered" evidence="1">
    <location>
        <begin position="129"/>
        <end position="148"/>
    </location>
</feature>
<dbReference type="Proteomes" id="UP001634394">
    <property type="component" value="Unassembled WGS sequence"/>
</dbReference>
<feature type="domain" description="LRAT" evidence="2">
    <location>
        <begin position="10"/>
        <end position="109"/>
    </location>
</feature>
<evidence type="ECO:0000259" key="2">
    <source>
        <dbReference type="PROSITE" id="PS51934"/>
    </source>
</evidence>
<dbReference type="EMBL" id="JBJQND010000013">
    <property type="protein sequence ID" value="KAL3856990.1"/>
    <property type="molecule type" value="Genomic_DNA"/>
</dbReference>
<protein>
    <recommendedName>
        <fullName evidence="2">LRAT domain-containing protein</fullName>
    </recommendedName>
</protein>
<evidence type="ECO:0000256" key="1">
    <source>
        <dbReference type="SAM" id="MobiDB-lite"/>
    </source>
</evidence>
<evidence type="ECO:0000313" key="4">
    <source>
        <dbReference type="Proteomes" id="UP001634394"/>
    </source>
</evidence>
<sequence>MKTGDQIAVPFSTKMAKLYHFGIYIGPMEGVAHFGENYLEIVDLFAFKGDSTLFRAVYQPDICLADEVVATTAKNLVTNPECWGPYHLIDNNCEHFATYCKTGKAFSLQVKDKKMGEKMVKIVQFSYNSYGSSSKSSASRSRGSFPSS</sequence>
<dbReference type="PANTHER" id="PTHR46137">
    <property type="entry name" value="OS05G0310600 PROTEIN"/>
    <property type="match status" value="1"/>
</dbReference>
<comment type="caution">
    <text evidence="3">The sequence shown here is derived from an EMBL/GenBank/DDBJ whole genome shotgun (WGS) entry which is preliminary data.</text>
</comment>
<name>A0ABD3V8X0_SINWO</name>
<dbReference type="AlphaFoldDB" id="A0ABD3V8X0"/>
<proteinExistence type="predicted"/>